<proteinExistence type="predicted"/>
<sequence length="69" mass="7964">MIGWSTEACAKYCTVRLSYFGMQHDNTATQQHISPNVTPPTGHKDEHSIRWVRYEYYYVVGVKNKKAVA</sequence>
<name>A0A7C8UPZ8_ORBOL</name>
<accession>A0A7C8UPZ8</accession>
<dbReference type="Proteomes" id="UP000483672">
    <property type="component" value="Unassembled WGS sequence"/>
</dbReference>
<reference evidence="1 2" key="1">
    <citation type="submission" date="2019-06" db="EMBL/GenBank/DDBJ databases">
        <authorList>
            <person name="Palmer J.M."/>
        </authorList>
    </citation>
    <scope>NUCLEOTIDE SEQUENCE [LARGE SCALE GENOMIC DNA]</scope>
    <source>
        <strain evidence="1 2">TWF191</strain>
    </source>
</reference>
<protein>
    <submittedName>
        <fullName evidence="1">Uncharacterized protein</fullName>
    </submittedName>
</protein>
<comment type="caution">
    <text evidence="1">The sequence shown here is derived from an EMBL/GenBank/DDBJ whole genome shotgun (WGS) entry which is preliminary data.</text>
</comment>
<dbReference type="AlphaFoldDB" id="A0A7C8UPZ8"/>
<evidence type="ECO:0000313" key="2">
    <source>
        <dbReference type="Proteomes" id="UP000483672"/>
    </source>
</evidence>
<evidence type="ECO:0000313" key="1">
    <source>
        <dbReference type="EMBL" id="KAF3224992.1"/>
    </source>
</evidence>
<organism evidence="1 2">
    <name type="scientific">Orbilia oligospora</name>
    <name type="common">Nematode-trapping fungus</name>
    <name type="synonym">Arthrobotrys oligospora</name>
    <dbReference type="NCBI Taxonomy" id="2813651"/>
    <lineage>
        <taxon>Eukaryota</taxon>
        <taxon>Fungi</taxon>
        <taxon>Dikarya</taxon>
        <taxon>Ascomycota</taxon>
        <taxon>Pezizomycotina</taxon>
        <taxon>Orbiliomycetes</taxon>
        <taxon>Orbiliales</taxon>
        <taxon>Orbiliaceae</taxon>
        <taxon>Orbilia</taxon>
    </lineage>
</organism>
<dbReference type="EMBL" id="WIPF01000030">
    <property type="protein sequence ID" value="KAF3224992.1"/>
    <property type="molecule type" value="Genomic_DNA"/>
</dbReference>
<gene>
    <name evidence="1" type="ORF">TWF191_005840</name>
</gene>